<evidence type="ECO:0000313" key="1">
    <source>
        <dbReference type="EMBL" id="THU98519.1"/>
    </source>
</evidence>
<keyword evidence="2" id="KW-1185">Reference proteome</keyword>
<evidence type="ECO:0008006" key="3">
    <source>
        <dbReference type="Google" id="ProtNLM"/>
    </source>
</evidence>
<sequence>MVNRRISSDMKECALRLWRSGWDHTDICFALGISQASLYRWAKIFEEFRQVTTPPTAQEVYQKNKDTYLDELQWFLTVNHDVAISISALHDNLKRAGLTRKLLHKITVEQDEMRRLGYMDTIKTEFSGNSSGFVTVDESSKDEHTLARHYGYSIQGE</sequence>
<protein>
    <recommendedName>
        <fullName evidence="3">Homeodomain-like protein</fullName>
    </recommendedName>
</protein>
<name>A0A4S8M846_DENBC</name>
<evidence type="ECO:0000313" key="2">
    <source>
        <dbReference type="Proteomes" id="UP000297245"/>
    </source>
</evidence>
<dbReference type="AlphaFoldDB" id="A0A4S8M846"/>
<dbReference type="PANTHER" id="PTHR48472:SF1">
    <property type="entry name" value="TC1-LIKE TRANSPOSASE DDE DOMAIN-CONTAINING PROTEIN"/>
    <property type="match status" value="1"/>
</dbReference>
<gene>
    <name evidence="1" type="ORF">K435DRAFT_795598</name>
</gene>
<dbReference type="EMBL" id="ML179134">
    <property type="protein sequence ID" value="THU98519.1"/>
    <property type="molecule type" value="Genomic_DNA"/>
</dbReference>
<dbReference type="Proteomes" id="UP000297245">
    <property type="component" value="Unassembled WGS sequence"/>
</dbReference>
<dbReference type="OrthoDB" id="2266637at2759"/>
<proteinExistence type="predicted"/>
<accession>A0A4S8M846</accession>
<organism evidence="1 2">
    <name type="scientific">Dendrothele bispora (strain CBS 962.96)</name>
    <dbReference type="NCBI Taxonomy" id="1314807"/>
    <lineage>
        <taxon>Eukaryota</taxon>
        <taxon>Fungi</taxon>
        <taxon>Dikarya</taxon>
        <taxon>Basidiomycota</taxon>
        <taxon>Agaricomycotina</taxon>
        <taxon>Agaricomycetes</taxon>
        <taxon>Agaricomycetidae</taxon>
        <taxon>Agaricales</taxon>
        <taxon>Agaricales incertae sedis</taxon>
        <taxon>Dendrothele</taxon>
    </lineage>
</organism>
<dbReference type="SUPFAM" id="SSF46689">
    <property type="entry name" value="Homeodomain-like"/>
    <property type="match status" value="1"/>
</dbReference>
<dbReference type="PANTHER" id="PTHR48472">
    <property type="entry name" value="TC1-LIKE TRANSPOSASE DDE DOMAIN-CONTAINING PROTEIN"/>
    <property type="match status" value="1"/>
</dbReference>
<dbReference type="InterPro" id="IPR009057">
    <property type="entry name" value="Homeodomain-like_sf"/>
</dbReference>
<reference evidence="1 2" key="1">
    <citation type="journal article" date="2019" name="Nat. Ecol. Evol.">
        <title>Megaphylogeny resolves global patterns of mushroom evolution.</title>
        <authorList>
            <person name="Varga T."/>
            <person name="Krizsan K."/>
            <person name="Foldi C."/>
            <person name="Dima B."/>
            <person name="Sanchez-Garcia M."/>
            <person name="Sanchez-Ramirez S."/>
            <person name="Szollosi G.J."/>
            <person name="Szarkandi J.G."/>
            <person name="Papp V."/>
            <person name="Albert L."/>
            <person name="Andreopoulos W."/>
            <person name="Angelini C."/>
            <person name="Antonin V."/>
            <person name="Barry K.W."/>
            <person name="Bougher N.L."/>
            <person name="Buchanan P."/>
            <person name="Buyck B."/>
            <person name="Bense V."/>
            <person name="Catcheside P."/>
            <person name="Chovatia M."/>
            <person name="Cooper J."/>
            <person name="Damon W."/>
            <person name="Desjardin D."/>
            <person name="Finy P."/>
            <person name="Geml J."/>
            <person name="Haridas S."/>
            <person name="Hughes K."/>
            <person name="Justo A."/>
            <person name="Karasinski D."/>
            <person name="Kautmanova I."/>
            <person name="Kiss B."/>
            <person name="Kocsube S."/>
            <person name="Kotiranta H."/>
            <person name="LaButti K.M."/>
            <person name="Lechner B.E."/>
            <person name="Liimatainen K."/>
            <person name="Lipzen A."/>
            <person name="Lukacs Z."/>
            <person name="Mihaltcheva S."/>
            <person name="Morgado L.N."/>
            <person name="Niskanen T."/>
            <person name="Noordeloos M.E."/>
            <person name="Ohm R.A."/>
            <person name="Ortiz-Santana B."/>
            <person name="Ovrebo C."/>
            <person name="Racz N."/>
            <person name="Riley R."/>
            <person name="Savchenko A."/>
            <person name="Shiryaev A."/>
            <person name="Soop K."/>
            <person name="Spirin V."/>
            <person name="Szebenyi C."/>
            <person name="Tomsovsky M."/>
            <person name="Tulloss R.E."/>
            <person name="Uehling J."/>
            <person name="Grigoriev I.V."/>
            <person name="Vagvolgyi C."/>
            <person name="Papp T."/>
            <person name="Martin F.M."/>
            <person name="Miettinen O."/>
            <person name="Hibbett D.S."/>
            <person name="Nagy L.G."/>
        </authorList>
    </citation>
    <scope>NUCLEOTIDE SEQUENCE [LARGE SCALE GENOMIC DNA]</scope>
    <source>
        <strain evidence="1 2">CBS 962.96</strain>
    </source>
</reference>